<gene>
    <name evidence="1" type="ORF">PVAP13_5KG570607</name>
</gene>
<dbReference type="AlphaFoldDB" id="A0A8T0SR06"/>
<accession>A0A8T0SR06</accession>
<dbReference type="EMBL" id="CM029045">
    <property type="protein sequence ID" value="KAG2601120.1"/>
    <property type="molecule type" value="Genomic_DNA"/>
</dbReference>
<reference evidence="1" key="1">
    <citation type="submission" date="2020-05" db="EMBL/GenBank/DDBJ databases">
        <title>WGS assembly of Panicum virgatum.</title>
        <authorList>
            <person name="Lovell J.T."/>
            <person name="Jenkins J."/>
            <person name="Shu S."/>
            <person name="Juenger T.E."/>
            <person name="Schmutz J."/>
        </authorList>
    </citation>
    <scope>NUCLEOTIDE SEQUENCE</scope>
    <source>
        <strain evidence="1">AP13</strain>
    </source>
</reference>
<evidence type="ECO:0000313" key="1">
    <source>
        <dbReference type="EMBL" id="KAG2601120.1"/>
    </source>
</evidence>
<evidence type="ECO:0000313" key="2">
    <source>
        <dbReference type="Proteomes" id="UP000823388"/>
    </source>
</evidence>
<comment type="caution">
    <text evidence="1">The sequence shown here is derived from an EMBL/GenBank/DDBJ whole genome shotgun (WGS) entry which is preliminary data.</text>
</comment>
<organism evidence="1 2">
    <name type="scientific">Panicum virgatum</name>
    <name type="common">Blackwell switchgrass</name>
    <dbReference type="NCBI Taxonomy" id="38727"/>
    <lineage>
        <taxon>Eukaryota</taxon>
        <taxon>Viridiplantae</taxon>
        <taxon>Streptophyta</taxon>
        <taxon>Embryophyta</taxon>
        <taxon>Tracheophyta</taxon>
        <taxon>Spermatophyta</taxon>
        <taxon>Magnoliopsida</taxon>
        <taxon>Liliopsida</taxon>
        <taxon>Poales</taxon>
        <taxon>Poaceae</taxon>
        <taxon>PACMAD clade</taxon>
        <taxon>Panicoideae</taxon>
        <taxon>Panicodae</taxon>
        <taxon>Paniceae</taxon>
        <taxon>Panicinae</taxon>
        <taxon>Panicum</taxon>
        <taxon>Panicum sect. Hiantes</taxon>
    </lineage>
</organism>
<proteinExistence type="predicted"/>
<sequence length="101" mass="11349">MHIQQLSEIDHGNKGGLGFKTKSVSSLRPAASAGSKDLCNEISYTLAKWFGSYSYFFMAAWNFQTDSYVSQFPLCRGSISKQSRVAEMHNPMFSSRPINRD</sequence>
<protein>
    <submittedName>
        <fullName evidence="1">Uncharacterized protein</fullName>
    </submittedName>
</protein>
<dbReference type="Proteomes" id="UP000823388">
    <property type="component" value="Chromosome 5K"/>
</dbReference>
<name>A0A8T0SR06_PANVG</name>
<keyword evidence="2" id="KW-1185">Reference proteome</keyword>